<protein>
    <submittedName>
        <fullName evidence="2">Uncharacterized protein</fullName>
    </submittedName>
</protein>
<evidence type="ECO:0000313" key="2">
    <source>
        <dbReference type="EMBL" id="MFC7061719.1"/>
    </source>
</evidence>
<keyword evidence="3" id="KW-1185">Reference proteome</keyword>
<dbReference type="EMBL" id="JBHSZV010000017">
    <property type="protein sequence ID" value="MFC7061719.1"/>
    <property type="molecule type" value="Genomic_DNA"/>
</dbReference>
<sequence length="236" mass="27107">MDINYDFTWNLPIIIMQIVSYAVIILLITITYKKQSQKPSRGKALLVTLVGLFSFSITLPYQSNEISLAILPLGVGLLWLIFKKRSLERWELYKRYAWLGFGINYIFLIVSLLTPLLYDAIYEKGDPNTYIADADVASVDRTHDSAPKASLNSEKFDDALQDLREEPVESMNWYESSNINDRAERFPYVLKGTEPQFGSSLISIIYVENDGKGLLITSNDKQIYFRTDQSFLEEDE</sequence>
<feature type="transmembrane region" description="Helical" evidence="1">
    <location>
        <begin position="96"/>
        <end position="118"/>
    </location>
</feature>
<proteinExistence type="predicted"/>
<reference evidence="3" key="1">
    <citation type="journal article" date="2019" name="Int. J. Syst. Evol. Microbiol.">
        <title>The Global Catalogue of Microorganisms (GCM) 10K type strain sequencing project: providing services to taxonomists for standard genome sequencing and annotation.</title>
        <authorList>
            <consortium name="The Broad Institute Genomics Platform"/>
            <consortium name="The Broad Institute Genome Sequencing Center for Infectious Disease"/>
            <person name="Wu L."/>
            <person name="Ma J."/>
        </authorList>
    </citation>
    <scope>NUCLEOTIDE SEQUENCE [LARGE SCALE GENOMIC DNA]</scope>
    <source>
        <strain evidence="3">CGMCC 4.1621</strain>
    </source>
</reference>
<keyword evidence="1" id="KW-0472">Membrane</keyword>
<name>A0ABW2EKZ2_9BACI</name>
<feature type="transmembrane region" description="Helical" evidence="1">
    <location>
        <begin position="12"/>
        <end position="32"/>
    </location>
</feature>
<organism evidence="2 3">
    <name type="scientific">Halobacillus seohaensis</name>
    <dbReference type="NCBI Taxonomy" id="447421"/>
    <lineage>
        <taxon>Bacteria</taxon>
        <taxon>Bacillati</taxon>
        <taxon>Bacillota</taxon>
        <taxon>Bacilli</taxon>
        <taxon>Bacillales</taxon>
        <taxon>Bacillaceae</taxon>
        <taxon>Halobacillus</taxon>
    </lineage>
</organism>
<gene>
    <name evidence="2" type="ORF">ACFQIC_07595</name>
</gene>
<comment type="caution">
    <text evidence="2">The sequence shown here is derived from an EMBL/GenBank/DDBJ whole genome shotgun (WGS) entry which is preliminary data.</text>
</comment>
<accession>A0ABW2EKZ2</accession>
<keyword evidence="1" id="KW-1133">Transmembrane helix</keyword>
<feature type="transmembrane region" description="Helical" evidence="1">
    <location>
        <begin position="67"/>
        <end position="84"/>
    </location>
</feature>
<evidence type="ECO:0000256" key="1">
    <source>
        <dbReference type="SAM" id="Phobius"/>
    </source>
</evidence>
<feature type="transmembrane region" description="Helical" evidence="1">
    <location>
        <begin position="44"/>
        <end position="61"/>
    </location>
</feature>
<evidence type="ECO:0000313" key="3">
    <source>
        <dbReference type="Proteomes" id="UP001596410"/>
    </source>
</evidence>
<keyword evidence="1" id="KW-0812">Transmembrane</keyword>
<dbReference type="RefSeq" id="WP_204710915.1">
    <property type="nucleotide sequence ID" value="NZ_JBHSZV010000017.1"/>
</dbReference>
<dbReference type="Proteomes" id="UP001596410">
    <property type="component" value="Unassembled WGS sequence"/>
</dbReference>